<organism evidence="2 3">
    <name type="scientific">Apiosordaria backusii</name>
    <dbReference type="NCBI Taxonomy" id="314023"/>
    <lineage>
        <taxon>Eukaryota</taxon>
        <taxon>Fungi</taxon>
        <taxon>Dikarya</taxon>
        <taxon>Ascomycota</taxon>
        <taxon>Pezizomycotina</taxon>
        <taxon>Sordariomycetes</taxon>
        <taxon>Sordariomycetidae</taxon>
        <taxon>Sordariales</taxon>
        <taxon>Lasiosphaeriaceae</taxon>
        <taxon>Apiosordaria</taxon>
    </lineage>
</organism>
<dbReference type="AlphaFoldDB" id="A0AA39ZPE4"/>
<name>A0AA39ZPE4_9PEZI</name>
<sequence length="102" mass="10818">MTPNKPSTSSTCLALSQGASGVQPAFLKLSRSWGEPRVQPKNTAPQASDMDSVGRWLSQDIREEPWTGFDAVAVGSQVATYNMVAGADNKDSTKAENGSSKE</sequence>
<accession>A0AA39ZPE4</accession>
<evidence type="ECO:0000256" key="1">
    <source>
        <dbReference type="SAM" id="MobiDB-lite"/>
    </source>
</evidence>
<reference evidence="2" key="1">
    <citation type="submission" date="2023-06" db="EMBL/GenBank/DDBJ databases">
        <title>Genome-scale phylogeny and comparative genomics of the fungal order Sordariales.</title>
        <authorList>
            <consortium name="Lawrence Berkeley National Laboratory"/>
            <person name="Hensen N."/>
            <person name="Bonometti L."/>
            <person name="Westerberg I."/>
            <person name="Brannstrom I.O."/>
            <person name="Guillou S."/>
            <person name="Cros-Aarteil S."/>
            <person name="Calhoun S."/>
            <person name="Haridas S."/>
            <person name="Kuo A."/>
            <person name="Mondo S."/>
            <person name="Pangilinan J."/>
            <person name="Riley R."/>
            <person name="Labutti K."/>
            <person name="Andreopoulos B."/>
            <person name="Lipzen A."/>
            <person name="Chen C."/>
            <person name="Yanf M."/>
            <person name="Daum C."/>
            <person name="Ng V."/>
            <person name="Clum A."/>
            <person name="Steindorff A."/>
            <person name="Ohm R."/>
            <person name="Martin F."/>
            <person name="Silar P."/>
            <person name="Natvig D."/>
            <person name="Lalanne C."/>
            <person name="Gautier V."/>
            <person name="Ament-Velasquez S.L."/>
            <person name="Kruys A."/>
            <person name="Hutchinson M.I."/>
            <person name="Powell A.J."/>
            <person name="Barry K."/>
            <person name="Miller A.N."/>
            <person name="Grigoriev I.V."/>
            <person name="Debuchy R."/>
            <person name="Gladieux P."/>
            <person name="Thoren M.H."/>
            <person name="Johannesson H."/>
        </authorList>
    </citation>
    <scope>NUCLEOTIDE SEQUENCE</scope>
    <source>
        <strain evidence="2">CBS 540.89</strain>
    </source>
</reference>
<comment type="caution">
    <text evidence="2">The sequence shown here is derived from an EMBL/GenBank/DDBJ whole genome shotgun (WGS) entry which is preliminary data.</text>
</comment>
<evidence type="ECO:0000313" key="3">
    <source>
        <dbReference type="Proteomes" id="UP001172159"/>
    </source>
</evidence>
<feature type="region of interest" description="Disordered" evidence="1">
    <location>
        <begin position="31"/>
        <end position="52"/>
    </location>
</feature>
<dbReference type="EMBL" id="JAUKTV010000031">
    <property type="protein sequence ID" value="KAK0701191.1"/>
    <property type="molecule type" value="Genomic_DNA"/>
</dbReference>
<dbReference type="Proteomes" id="UP001172159">
    <property type="component" value="Unassembled WGS sequence"/>
</dbReference>
<evidence type="ECO:0000313" key="2">
    <source>
        <dbReference type="EMBL" id="KAK0701191.1"/>
    </source>
</evidence>
<gene>
    <name evidence="2" type="ORF">B0T21DRAFT_455954</name>
</gene>
<protein>
    <submittedName>
        <fullName evidence="2">Uncharacterized protein</fullName>
    </submittedName>
</protein>
<proteinExistence type="predicted"/>
<keyword evidence="3" id="KW-1185">Reference proteome</keyword>